<dbReference type="OrthoDB" id="691358at2759"/>
<name>A0A1S3V3G3_VIGRR</name>
<dbReference type="Proteomes" id="UP000087766">
    <property type="component" value="Chromosome 8"/>
</dbReference>
<sequence>MEGLIPFVYKAIMQYKSTGKEGPLGSWICESPSYSYMRLPGDSGRFPIQAPASFSAPSPSSNNPTSSATQIIVSSGVQSPHQCLTHRRIAA</sequence>
<dbReference type="GeneID" id="106771286"/>
<evidence type="ECO:0000313" key="2">
    <source>
        <dbReference type="RefSeq" id="XP_014512727.1"/>
    </source>
</evidence>
<dbReference type="KEGG" id="vra:106771286"/>
<accession>A0A1S3V3G3</accession>
<organism evidence="1 2">
    <name type="scientific">Vigna radiata var. radiata</name>
    <name type="common">Mung bean</name>
    <name type="synonym">Phaseolus aureus</name>
    <dbReference type="NCBI Taxonomy" id="3916"/>
    <lineage>
        <taxon>Eukaryota</taxon>
        <taxon>Viridiplantae</taxon>
        <taxon>Streptophyta</taxon>
        <taxon>Embryophyta</taxon>
        <taxon>Tracheophyta</taxon>
        <taxon>Spermatophyta</taxon>
        <taxon>Magnoliopsida</taxon>
        <taxon>eudicotyledons</taxon>
        <taxon>Gunneridae</taxon>
        <taxon>Pentapetalae</taxon>
        <taxon>rosids</taxon>
        <taxon>fabids</taxon>
        <taxon>Fabales</taxon>
        <taxon>Fabaceae</taxon>
        <taxon>Papilionoideae</taxon>
        <taxon>50 kb inversion clade</taxon>
        <taxon>NPAAA clade</taxon>
        <taxon>indigoferoid/millettioid clade</taxon>
        <taxon>Phaseoleae</taxon>
        <taxon>Vigna</taxon>
    </lineage>
</organism>
<reference evidence="1" key="1">
    <citation type="journal article" date="2014" name="Nat. Commun.">
        <title>Genome sequence of mungbean and insights into evolution within Vigna species.</title>
        <authorList>
            <person name="Kang Y.J."/>
            <person name="Kim S.K."/>
            <person name="Kim M.Y."/>
            <person name="Lestari P."/>
            <person name="Kim K.H."/>
            <person name="Ha B.K."/>
            <person name="Jun T.H."/>
            <person name="Hwang W.J."/>
            <person name="Lee T."/>
            <person name="Lee J."/>
            <person name="Shim S."/>
            <person name="Yoon M.Y."/>
            <person name="Jang Y.E."/>
            <person name="Han K.S."/>
            <person name="Taeprayoon P."/>
            <person name="Yoon N."/>
            <person name="Somta P."/>
            <person name="Tanya P."/>
            <person name="Kim K.S."/>
            <person name="Gwag J.G."/>
            <person name="Moon J.K."/>
            <person name="Lee Y.H."/>
            <person name="Park B.S."/>
            <person name="Bombarely A."/>
            <person name="Doyle J.J."/>
            <person name="Jackson S.A."/>
            <person name="Schafleitner R."/>
            <person name="Srinives P."/>
            <person name="Varshney R.K."/>
            <person name="Lee S.H."/>
        </authorList>
    </citation>
    <scope>NUCLEOTIDE SEQUENCE [LARGE SCALE GENOMIC DNA]</scope>
    <source>
        <strain evidence="1">cv. VC1973A</strain>
    </source>
</reference>
<gene>
    <name evidence="2" type="primary">LOC106771286</name>
</gene>
<dbReference type="PANTHER" id="PTHR34670">
    <property type="entry name" value="EXPRESSED PROTEIN"/>
    <property type="match status" value="1"/>
</dbReference>
<keyword evidence="1" id="KW-1185">Reference proteome</keyword>
<dbReference type="RefSeq" id="XP_014512727.1">
    <property type="nucleotide sequence ID" value="XM_014657241.2"/>
</dbReference>
<protein>
    <submittedName>
        <fullName evidence="2">Uncharacterized protein LOC106771286</fullName>
    </submittedName>
</protein>
<reference evidence="2" key="2">
    <citation type="submission" date="2025-08" db="UniProtKB">
        <authorList>
            <consortium name="RefSeq"/>
        </authorList>
    </citation>
    <scope>IDENTIFICATION</scope>
    <source>
        <tissue evidence="2">Leaf</tissue>
    </source>
</reference>
<dbReference type="PANTHER" id="PTHR34670:SF8">
    <property type="entry name" value="EXPRESSED PROTEIN"/>
    <property type="match status" value="1"/>
</dbReference>
<evidence type="ECO:0000313" key="1">
    <source>
        <dbReference type="Proteomes" id="UP000087766"/>
    </source>
</evidence>
<dbReference type="AlphaFoldDB" id="A0A1S3V3G3"/>
<proteinExistence type="predicted"/>